<comment type="caution">
    <text evidence="3">The sequence shown here is derived from an EMBL/GenBank/DDBJ whole genome shotgun (WGS) entry which is preliminary data.</text>
</comment>
<gene>
    <name evidence="3" type="ORF">NP493_6g05017</name>
</gene>
<reference evidence="3" key="1">
    <citation type="journal article" date="2023" name="Mol. Biol. Evol.">
        <title>Third-Generation Sequencing Reveals the Adaptive Role of the Epigenome in Three Deep-Sea Polychaetes.</title>
        <authorList>
            <person name="Perez M."/>
            <person name="Aroh O."/>
            <person name="Sun Y."/>
            <person name="Lan Y."/>
            <person name="Juniper S.K."/>
            <person name="Young C.R."/>
            <person name="Angers B."/>
            <person name="Qian P.Y."/>
        </authorList>
    </citation>
    <scope>NUCLEOTIDE SEQUENCE</scope>
    <source>
        <strain evidence="3">R07B-5</strain>
    </source>
</reference>
<protein>
    <recommendedName>
        <fullName evidence="5">Immediate early response gene 5-like protein</fullName>
    </recommendedName>
</protein>
<dbReference type="AlphaFoldDB" id="A0AAD9ULH4"/>
<name>A0AAD9ULH4_RIDPI</name>
<comment type="similarity">
    <text evidence="1">Belongs to the IER family.</text>
</comment>
<feature type="region of interest" description="Disordered" evidence="2">
    <location>
        <begin position="124"/>
        <end position="153"/>
    </location>
</feature>
<organism evidence="3 4">
    <name type="scientific">Ridgeia piscesae</name>
    <name type="common">Tubeworm</name>
    <dbReference type="NCBI Taxonomy" id="27915"/>
    <lineage>
        <taxon>Eukaryota</taxon>
        <taxon>Metazoa</taxon>
        <taxon>Spiralia</taxon>
        <taxon>Lophotrochozoa</taxon>
        <taxon>Annelida</taxon>
        <taxon>Polychaeta</taxon>
        <taxon>Sedentaria</taxon>
        <taxon>Canalipalpata</taxon>
        <taxon>Sabellida</taxon>
        <taxon>Siboglinidae</taxon>
        <taxon>Ridgeia</taxon>
    </lineage>
</organism>
<accession>A0AAD9ULH4</accession>
<dbReference type="EMBL" id="JAODUO010000005">
    <property type="protein sequence ID" value="KAK2193899.1"/>
    <property type="molecule type" value="Genomic_DNA"/>
</dbReference>
<dbReference type="PANTHER" id="PTHR15895">
    <property type="entry name" value="IMMEDIATE EARLY RESPONSE GENE"/>
    <property type="match status" value="1"/>
</dbReference>
<proteinExistence type="inferred from homology"/>
<feature type="compositionally biased region" description="Polar residues" evidence="2">
    <location>
        <begin position="139"/>
        <end position="153"/>
    </location>
</feature>
<dbReference type="InterPro" id="IPR008653">
    <property type="entry name" value="IER"/>
</dbReference>
<dbReference type="Proteomes" id="UP001209878">
    <property type="component" value="Unassembled WGS sequence"/>
</dbReference>
<evidence type="ECO:0000313" key="4">
    <source>
        <dbReference type="Proteomes" id="UP001209878"/>
    </source>
</evidence>
<sequence>MATEAQRLIAMSMGKITSSRSRRGGINLRQNLLVANVLLKARTVYMMANYESMMKARQAQVSQPQKPVEAEPDSTSDMASDGDVAEEATATDVVDTVDAVHTTDNDSTVTESNEIAERLEPATCDTDKENSSPVKDCTYAQNTPVPSGDNKNCSRCTKRRLTDVDSSQENTKKAKVDCVKTSGDSVDDMKTDGAYISNLVHRFNSGFTGLLSVNSHYDDDSNRGKGQGLSSDGFVSCSTQMKDNSFESISVQPIALAV</sequence>
<evidence type="ECO:0008006" key="5">
    <source>
        <dbReference type="Google" id="ProtNLM"/>
    </source>
</evidence>
<keyword evidence="4" id="KW-1185">Reference proteome</keyword>
<dbReference type="Pfam" id="PF05760">
    <property type="entry name" value="IER"/>
    <property type="match status" value="1"/>
</dbReference>
<evidence type="ECO:0000256" key="1">
    <source>
        <dbReference type="ARBA" id="ARBA00006186"/>
    </source>
</evidence>
<evidence type="ECO:0000313" key="3">
    <source>
        <dbReference type="EMBL" id="KAK2193899.1"/>
    </source>
</evidence>
<feature type="region of interest" description="Disordered" evidence="2">
    <location>
        <begin position="58"/>
        <end position="80"/>
    </location>
</feature>
<evidence type="ECO:0000256" key="2">
    <source>
        <dbReference type="SAM" id="MobiDB-lite"/>
    </source>
</evidence>